<protein>
    <submittedName>
        <fullName evidence="1">Uncharacterized protein</fullName>
    </submittedName>
</protein>
<comment type="caution">
    <text evidence="1">The sequence shown here is derived from an EMBL/GenBank/DDBJ whole genome shotgun (WGS) entry which is preliminary data.</text>
</comment>
<organism evidence="1 2">
    <name type="scientific">Malus domestica</name>
    <name type="common">Apple</name>
    <name type="synonym">Pyrus malus</name>
    <dbReference type="NCBI Taxonomy" id="3750"/>
    <lineage>
        <taxon>Eukaryota</taxon>
        <taxon>Viridiplantae</taxon>
        <taxon>Streptophyta</taxon>
        <taxon>Embryophyta</taxon>
        <taxon>Tracheophyta</taxon>
        <taxon>Spermatophyta</taxon>
        <taxon>Magnoliopsida</taxon>
        <taxon>eudicotyledons</taxon>
        <taxon>Gunneridae</taxon>
        <taxon>Pentapetalae</taxon>
        <taxon>rosids</taxon>
        <taxon>fabids</taxon>
        <taxon>Rosales</taxon>
        <taxon>Rosaceae</taxon>
        <taxon>Amygdaloideae</taxon>
        <taxon>Maleae</taxon>
        <taxon>Malus</taxon>
    </lineage>
</organism>
<evidence type="ECO:0000313" key="2">
    <source>
        <dbReference type="Proteomes" id="UP000290289"/>
    </source>
</evidence>
<dbReference type="AlphaFoldDB" id="A0A498IVE0"/>
<reference evidence="1 2" key="1">
    <citation type="submission" date="2018-10" db="EMBL/GenBank/DDBJ databases">
        <title>A high-quality apple genome assembly.</title>
        <authorList>
            <person name="Hu J."/>
        </authorList>
    </citation>
    <scope>NUCLEOTIDE SEQUENCE [LARGE SCALE GENOMIC DNA]</scope>
    <source>
        <strain evidence="2">cv. HFTH1</strain>
        <tissue evidence="1">Young leaf</tissue>
    </source>
</reference>
<dbReference type="Proteomes" id="UP000290289">
    <property type="component" value="Chromosome 11"/>
</dbReference>
<dbReference type="EMBL" id="RDQH01000337">
    <property type="protein sequence ID" value="RXH85353.1"/>
    <property type="molecule type" value="Genomic_DNA"/>
</dbReference>
<sequence>MSLNDLFPVLESMLNILPGIGTPLGQMDPKAFLLQKFNATAQRRRNLISDPSFLKVLLGSGKQQVSASLSHDWGLGSGVYAVHDLIVNREKSRSLIMRRLESGTGWL</sequence>
<accession>A0A498IVE0</accession>
<keyword evidence="2" id="KW-1185">Reference proteome</keyword>
<gene>
    <name evidence="1" type="ORF">DVH24_042121</name>
</gene>
<proteinExistence type="predicted"/>
<evidence type="ECO:0000313" key="1">
    <source>
        <dbReference type="EMBL" id="RXH85353.1"/>
    </source>
</evidence>
<name>A0A498IVE0_MALDO</name>